<dbReference type="AlphaFoldDB" id="A0A318RUV3"/>
<gene>
    <name evidence="2" type="ORF">DFR67_102327</name>
</gene>
<keyword evidence="3" id="KW-1185">Reference proteome</keyword>
<organism evidence="2 3">
    <name type="scientific">Williamsia limnetica</name>
    <dbReference type="NCBI Taxonomy" id="882452"/>
    <lineage>
        <taxon>Bacteria</taxon>
        <taxon>Bacillati</taxon>
        <taxon>Actinomycetota</taxon>
        <taxon>Actinomycetes</taxon>
        <taxon>Mycobacteriales</taxon>
        <taxon>Nocardiaceae</taxon>
        <taxon>Williamsia</taxon>
    </lineage>
</organism>
<keyword evidence="1" id="KW-1133">Transmembrane helix</keyword>
<evidence type="ECO:0000256" key="1">
    <source>
        <dbReference type="SAM" id="Phobius"/>
    </source>
</evidence>
<sequence>MPQRVFRGSELICAATGGALGAGARLLLDEWYPGPRHDFAVSLIAIGVSGVVLGALSTGGDRRTMRWFALGFSSGLGALSVAVIVATTSTHVWMSVAYLVATVFVATGAIATGRLTARLGAR</sequence>
<comment type="caution">
    <text evidence="2">The sequence shown here is derived from an EMBL/GenBank/DDBJ whole genome shotgun (WGS) entry which is preliminary data.</text>
</comment>
<proteinExistence type="predicted"/>
<evidence type="ECO:0008006" key="4">
    <source>
        <dbReference type="Google" id="ProtNLM"/>
    </source>
</evidence>
<dbReference type="RefSeq" id="WP_110468182.1">
    <property type="nucleotide sequence ID" value="NZ_QJSP01000002.1"/>
</dbReference>
<evidence type="ECO:0000313" key="2">
    <source>
        <dbReference type="EMBL" id="PYE20189.1"/>
    </source>
</evidence>
<dbReference type="EMBL" id="QJSP01000002">
    <property type="protein sequence ID" value="PYE20189.1"/>
    <property type="molecule type" value="Genomic_DNA"/>
</dbReference>
<dbReference type="Proteomes" id="UP000247591">
    <property type="component" value="Unassembled WGS sequence"/>
</dbReference>
<feature type="transmembrane region" description="Helical" evidence="1">
    <location>
        <begin position="67"/>
        <end position="86"/>
    </location>
</feature>
<keyword evidence="1" id="KW-0472">Membrane</keyword>
<feature type="transmembrane region" description="Helical" evidence="1">
    <location>
        <begin position="40"/>
        <end position="60"/>
    </location>
</feature>
<protein>
    <recommendedName>
        <fullName evidence="4">Fluoride ion transporter CrcB</fullName>
    </recommendedName>
</protein>
<accession>A0A318RUV3</accession>
<feature type="transmembrane region" description="Helical" evidence="1">
    <location>
        <begin position="92"/>
        <end position="112"/>
    </location>
</feature>
<reference evidence="2 3" key="1">
    <citation type="submission" date="2018-06" db="EMBL/GenBank/DDBJ databases">
        <title>Genomic Encyclopedia of Type Strains, Phase IV (KMG-IV): sequencing the most valuable type-strain genomes for metagenomic binning, comparative biology and taxonomic classification.</title>
        <authorList>
            <person name="Goeker M."/>
        </authorList>
    </citation>
    <scope>NUCLEOTIDE SEQUENCE [LARGE SCALE GENOMIC DNA]</scope>
    <source>
        <strain evidence="2 3">DSM 45521</strain>
    </source>
</reference>
<dbReference type="OrthoDB" id="4578525at2"/>
<keyword evidence="1" id="KW-0812">Transmembrane</keyword>
<feature type="transmembrane region" description="Helical" evidence="1">
    <location>
        <begin position="12"/>
        <end position="28"/>
    </location>
</feature>
<evidence type="ECO:0000313" key="3">
    <source>
        <dbReference type="Proteomes" id="UP000247591"/>
    </source>
</evidence>
<name>A0A318RUV3_WILLI</name>